<sequence>MRHIHVHDRRRSRYGGPLVRVLYDAVRMCPGRLEPALRCSAASFIKHGVSAPPVLREPLVPPDRLRATAGPVPDAGRSTTSCHVTVVRHALPHEDTFWQLIEDCTPLRPDPDVLRHPARAASPVLSGT</sequence>
<reference evidence="2" key="2">
    <citation type="submission" date="2009-10" db="EMBL/GenBank/DDBJ databases">
        <title>The genome sequence of Streptomyces pristinaespiralis strain ATCC 25486.</title>
        <authorList>
            <consortium name="The Broad Institute Genome Sequencing Platform"/>
            <consortium name="Broad Institute Microbial Sequencing Center"/>
            <person name="Fischbach M."/>
            <person name="Godfrey P."/>
            <person name="Ward D."/>
            <person name="Young S."/>
            <person name="Zeng Q."/>
            <person name="Koehrsen M."/>
            <person name="Alvarado L."/>
            <person name="Berlin A.M."/>
            <person name="Bochicchio J."/>
            <person name="Borenstein D."/>
            <person name="Chapman S.B."/>
            <person name="Chen Z."/>
            <person name="Engels R."/>
            <person name="Freedman E."/>
            <person name="Gellesch M."/>
            <person name="Goldberg J."/>
            <person name="Griggs A."/>
            <person name="Gujja S."/>
            <person name="Heilman E.R."/>
            <person name="Heiman D.I."/>
            <person name="Hepburn T.A."/>
            <person name="Howarth C."/>
            <person name="Jen D."/>
            <person name="Larson L."/>
            <person name="Lewis B."/>
            <person name="Mehta T."/>
            <person name="Park D."/>
            <person name="Pearson M."/>
            <person name="Richards J."/>
            <person name="Roberts A."/>
            <person name="Saif S."/>
            <person name="Shea T.D."/>
            <person name="Shenoy N."/>
            <person name="Sisk P."/>
            <person name="Stolte C."/>
            <person name="Sykes S.N."/>
            <person name="Thomson T."/>
            <person name="Walk T."/>
            <person name="White J."/>
            <person name="Yandava C."/>
            <person name="Straight P."/>
            <person name="Clardy J."/>
            <person name="Hung D."/>
            <person name="Kolter R."/>
            <person name="Mekalanos J."/>
            <person name="Walker S."/>
            <person name="Walsh C.T."/>
            <person name="Wieland-Brown L.C."/>
            <person name="Haas B."/>
            <person name="Nusbaum C."/>
            <person name="Birren B."/>
        </authorList>
    </citation>
    <scope>NUCLEOTIDE SEQUENCE [LARGE SCALE GENOMIC DNA]</scope>
    <source>
        <strain evidence="2">ATCC 25486 / DSM 40338 / CBS 914.69 / JCM 4507 / NBRC 13074 / NRRL 2958 / 5647</strain>
    </source>
</reference>
<keyword evidence="2" id="KW-1185">Reference proteome</keyword>
<name>B5HAJ2_STRE2</name>
<protein>
    <submittedName>
        <fullName evidence="1">Uncharacterized protein</fullName>
    </submittedName>
</protein>
<dbReference type="Proteomes" id="UP000002805">
    <property type="component" value="Chromosome"/>
</dbReference>
<accession>B5HAJ2</accession>
<proteinExistence type="predicted"/>
<dbReference type="EMBL" id="CM000950">
    <property type="protein sequence ID" value="EDY63853.1"/>
    <property type="molecule type" value="Genomic_DNA"/>
</dbReference>
<dbReference type="AlphaFoldDB" id="B5HAJ2"/>
<reference evidence="2" key="1">
    <citation type="submission" date="2008-02" db="EMBL/GenBank/DDBJ databases">
        <authorList>
            <consortium name="The Broad Institute Genome Sequencing Platform"/>
            <person name="Fischbach M."/>
            <person name="Ward D."/>
            <person name="Young S."/>
            <person name="Jaffe D."/>
            <person name="Gnerre S."/>
            <person name="Berlin A."/>
            <person name="Heiman D."/>
            <person name="Hepburn T."/>
            <person name="Sykes S."/>
            <person name="Alvarado L."/>
            <person name="Kodira C.D."/>
            <person name="Straight P."/>
            <person name="Clardy J."/>
            <person name="Hung D."/>
            <person name="Kolter R."/>
            <person name="Mekalanos J."/>
            <person name="Walker S."/>
            <person name="Walsh C.T."/>
            <person name="Lander E."/>
            <person name="Galagan J."/>
            <person name="Nusbaum C."/>
            <person name="Birren B."/>
        </authorList>
    </citation>
    <scope>NUCLEOTIDE SEQUENCE [LARGE SCALE GENOMIC DNA]</scope>
    <source>
        <strain evidence="2">ATCC 25486 / DSM 40338 / CBS 914.69 / JCM 4507 / NBRC 13074 / NRRL 2958 / 5647</strain>
    </source>
</reference>
<evidence type="ECO:0000313" key="1">
    <source>
        <dbReference type="EMBL" id="EDY63853.1"/>
    </source>
</evidence>
<evidence type="ECO:0000313" key="2">
    <source>
        <dbReference type="Proteomes" id="UP000002805"/>
    </source>
</evidence>
<gene>
    <name evidence="1" type="ORF">SSDG_02085</name>
</gene>
<organism evidence="1 2">
    <name type="scientific">Streptomyces pristinaespiralis (strain ATCC 25486 / DSM 40338 / CBS 914.69 / JCM 4507 / KCC S-0507 / NBRC 13074 / NRRL 2958 / 5647)</name>
    <dbReference type="NCBI Taxonomy" id="457429"/>
    <lineage>
        <taxon>Bacteria</taxon>
        <taxon>Bacillati</taxon>
        <taxon>Actinomycetota</taxon>
        <taxon>Actinomycetes</taxon>
        <taxon>Kitasatosporales</taxon>
        <taxon>Streptomycetaceae</taxon>
        <taxon>Streptomyces</taxon>
    </lineage>
</organism>
<dbReference type="HOGENOM" id="CLU_1958402_0_0_11"/>